<comment type="caution">
    <text evidence="1">The sequence shown here is derived from an EMBL/GenBank/DDBJ whole genome shotgun (WGS) entry which is preliminary data.</text>
</comment>
<reference evidence="1" key="1">
    <citation type="submission" date="2022-03" db="EMBL/GenBank/DDBJ databases">
        <authorList>
            <person name="Tunstrom K."/>
        </authorList>
    </citation>
    <scope>NUCLEOTIDE SEQUENCE</scope>
</reference>
<protein>
    <submittedName>
        <fullName evidence="1">Uncharacterized protein</fullName>
    </submittedName>
</protein>
<sequence length="89" mass="10089">MFIPWVPLIPNNFDFNFKLIQFPESLCYAMTINKVQDQTLQAAGVDLSTSYFSNGYLCVAPSRVSNARKLYILVPDGCTFNIAYREALL</sequence>
<proteinExistence type="predicted"/>
<dbReference type="InterPro" id="IPR027417">
    <property type="entry name" value="P-loop_NTPase"/>
</dbReference>
<dbReference type="AlphaFoldDB" id="A0AAU9TFC5"/>
<evidence type="ECO:0000313" key="1">
    <source>
        <dbReference type="EMBL" id="CAH2085439.1"/>
    </source>
</evidence>
<dbReference type="Proteomes" id="UP001153954">
    <property type="component" value="Unassembled WGS sequence"/>
</dbReference>
<name>A0AAU9TFC5_EUPED</name>
<dbReference type="EMBL" id="CAKOGL010000004">
    <property type="protein sequence ID" value="CAH2085439.1"/>
    <property type="molecule type" value="Genomic_DNA"/>
</dbReference>
<gene>
    <name evidence="1" type="ORF">EEDITHA_LOCUS1914</name>
</gene>
<keyword evidence="2" id="KW-1185">Reference proteome</keyword>
<dbReference type="SUPFAM" id="SSF52540">
    <property type="entry name" value="P-loop containing nucleoside triphosphate hydrolases"/>
    <property type="match status" value="1"/>
</dbReference>
<evidence type="ECO:0000313" key="2">
    <source>
        <dbReference type="Proteomes" id="UP001153954"/>
    </source>
</evidence>
<organism evidence="1 2">
    <name type="scientific">Euphydryas editha</name>
    <name type="common">Edith's checkerspot</name>
    <dbReference type="NCBI Taxonomy" id="104508"/>
    <lineage>
        <taxon>Eukaryota</taxon>
        <taxon>Metazoa</taxon>
        <taxon>Ecdysozoa</taxon>
        <taxon>Arthropoda</taxon>
        <taxon>Hexapoda</taxon>
        <taxon>Insecta</taxon>
        <taxon>Pterygota</taxon>
        <taxon>Neoptera</taxon>
        <taxon>Endopterygota</taxon>
        <taxon>Lepidoptera</taxon>
        <taxon>Glossata</taxon>
        <taxon>Ditrysia</taxon>
        <taxon>Papilionoidea</taxon>
        <taxon>Nymphalidae</taxon>
        <taxon>Nymphalinae</taxon>
        <taxon>Euphydryas</taxon>
    </lineage>
</organism>
<accession>A0AAU9TFC5</accession>